<sequence>MRTRNVTQHGCGNIVTNPSRDQLHGAIFQKREDCLIAYWTLRLNKTCYEKDPTGQPGLRIVTTREL</sequence>
<dbReference type="AlphaFoldDB" id="A0A149VGF8"/>
<dbReference type="Proteomes" id="UP000075538">
    <property type="component" value="Unassembled WGS sequence"/>
</dbReference>
<proteinExistence type="predicted"/>
<accession>A0A149VGF8</accession>
<organism evidence="1 2">
    <name type="scientific">Acetobacter malorum</name>
    <dbReference type="NCBI Taxonomy" id="178901"/>
    <lineage>
        <taxon>Bacteria</taxon>
        <taxon>Pseudomonadati</taxon>
        <taxon>Pseudomonadota</taxon>
        <taxon>Alphaproteobacteria</taxon>
        <taxon>Acetobacterales</taxon>
        <taxon>Acetobacteraceae</taxon>
        <taxon>Acetobacter</taxon>
    </lineage>
</organism>
<dbReference type="EMBL" id="LHZZ01000346">
    <property type="protein sequence ID" value="KXV79259.1"/>
    <property type="molecule type" value="Genomic_DNA"/>
</dbReference>
<reference evidence="1 2" key="1">
    <citation type="submission" date="2015-06" db="EMBL/GenBank/DDBJ databases">
        <title>Improved classification and identification of acetic acid bacteria using matrix-assisted laser desorption/ionization time-of-flight mass spectrometry; Gluconobacter nephelii and Gluconobacter uchimurae are later heterotypic synonyms of Gluconobacter japonicus and Gluconobacter oxydans, respectively.</title>
        <authorList>
            <person name="Li L."/>
            <person name="Cleenwerck I."/>
            <person name="De Vuyst L."/>
            <person name="Vandamme P."/>
        </authorList>
    </citation>
    <scope>NUCLEOTIDE SEQUENCE [LARGE SCALE GENOMIC DNA]</scope>
    <source>
        <strain evidence="1 2">LMG 1604</strain>
    </source>
</reference>
<name>A0A149VGF8_9PROT</name>
<gene>
    <name evidence="1" type="ORF">AD953_02880</name>
</gene>
<comment type="caution">
    <text evidence="1">The sequence shown here is derived from an EMBL/GenBank/DDBJ whole genome shotgun (WGS) entry which is preliminary data.</text>
</comment>
<protein>
    <submittedName>
        <fullName evidence="1">Uncharacterized protein</fullName>
    </submittedName>
</protein>
<evidence type="ECO:0000313" key="1">
    <source>
        <dbReference type="EMBL" id="KXV79259.1"/>
    </source>
</evidence>
<evidence type="ECO:0000313" key="2">
    <source>
        <dbReference type="Proteomes" id="UP000075538"/>
    </source>
</evidence>